<feature type="chain" id="PRO_5046995169" evidence="3">
    <location>
        <begin position="23"/>
        <end position="145"/>
    </location>
</feature>
<evidence type="ECO:0000256" key="3">
    <source>
        <dbReference type="SAM" id="SignalP"/>
    </source>
</evidence>
<reference evidence="4" key="1">
    <citation type="submission" date="2021-07" db="EMBL/GenBank/DDBJ databases">
        <title>Shewanella sp. YLB-07 whole genome sequence.</title>
        <authorList>
            <person name="Yu L."/>
        </authorList>
    </citation>
    <scope>NUCLEOTIDE SEQUENCE</scope>
    <source>
        <strain evidence="4">YLB-08</strain>
    </source>
</reference>
<evidence type="ECO:0000313" key="4">
    <source>
        <dbReference type="EMBL" id="QPG60129.1"/>
    </source>
</evidence>
<feature type="signal peptide" evidence="3">
    <location>
        <begin position="1"/>
        <end position="22"/>
    </location>
</feature>
<keyword evidence="5" id="KW-1185">Reference proteome</keyword>
<dbReference type="Proteomes" id="UP000316416">
    <property type="component" value="Chromosome"/>
</dbReference>
<name>A0ABX6VC84_9GAMM</name>
<evidence type="ECO:0000313" key="5">
    <source>
        <dbReference type="Proteomes" id="UP000316416"/>
    </source>
</evidence>
<organism evidence="4 5">
    <name type="scientific">Shewanella eurypsychrophilus</name>
    <dbReference type="NCBI Taxonomy" id="2593656"/>
    <lineage>
        <taxon>Bacteria</taxon>
        <taxon>Pseudomonadati</taxon>
        <taxon>Pseudomonadota</taxon>
        <taxon>Gammaproteobacteria</taxon>
        <taxon>Alteromonadales</taxon>
        <taxon>Shewanellaceae</taxon>
        <taxon>Shewanella</taxon>
    </lineage>
</organism>
<protein>
    <submittedName>
        <fullName evidence="4">DUF2057 domain-containing protein</fullName>
    </submittedName>
</protein>
<dbReference type="PANTHER" id="PTHR38108">
    <property type="entry name" value="UPF0319 PROTEIN YCCT"/>
    <property type="match status" value="1"/>
</dbReference>
<evidence type="ECO:0000256" key="2">
    <source>
        <dbReference type="ARBA" id="ARBA00022729"/>
    </source>
</evidence>
<sequence length="145" mass="15798">MNLLTKTILSTVIAISSTSVFAASVSIPSSMQVSAINGIEVQNSQELKLAEGQNLVTLRYIEDFAFNADDSGSLVKSKPLFLNISAQEGVQYTVSIPELMTQDQARNFINNPQVQVSDSNGVTRANSLSNQYQLMAAMFKQDVEM</sequence>
<keyword evidence="2 3" id="KW-0732">Signal</keyword>
<dbReference type="RefSeq" id="WP_142873402.1">
    <property type="nucleotide sequence ID" value="NZ_CP045503.2"/>
</dbReference>
<dbReference type="PANTHER" id="PTHR38108:SF1">
    <property type="entry name" value="UPF0319 PROTEIN YCCT"/>
    <property type="match status" value="1"/>
</dbReference>
<evidence type="ECO:0000256" key="1">
    <source>
        <dbReference type="ARBA" id="ARBA00008490"/>
    </source>
</evidence>
<dbReference type="EMBL" id="CP045503">
    <property type="protein sequence ID" value="QPG60129.1"/>
    <property type="molecule type" value="Genomic_DNA"/>
</dbReference>
<dbReference type="Pfam" id="PF09829">
    <property type="entry name" value="DUF2057"/>
    <property type="match status" value="1"/>
</dbReference>
<gene>
    <name evidence="4" type="ORF">FM038_024395</name>
</gene>
<accession>A0ABX6VC84</accession>
<proteinExistence type="inferred from homology"/>
<dbReference type="InterPro" id="IPR018635">
    <property type="entry name" value="UPF0319"/>
</dbReference>
<comment type="similarity">
    <text evidence="1">Belongs to the UPF0319 family.</text>
</comment>